<feature type="region of interest" description="Disordered" evidence="1">
    <location>
        <begin position="94"/>
        <end position="166"/>
    </location>
</feature>
<feature type="region of interest" description="Disordered" evidence="1">
    <location>
        <begin position="552"/>
        <end position="635"/>
    </location>
</feature>
<feature type="compositionally biased region" description="Low complexity" evidence="1">
    <location>
        <begin position="238"/>
        <end position="248"/>
    </location>
</feature>
<feature type="non-terminal residue" evidence="3">
    <location>
        <position position="781"/>
    </location>
</feature>
<dbReference type="AlphaFoldDB" id="A0A9P8LHC7"/>
<feature type="compositionally biased region" description="Low complexity" evidence="1">
    <location>
        <begin position="48"/>
        <end position="58"/>
    </location>
</feature>
<proteinExistence type="predicted"/>
<sequence>MANSSTAPPTTPARPLASSSATAPAPLTPAPAPAAPAAARQHWPPSPSSNSLSSSSASTVRRAGSHHSRPRSQPAAAISAATVTAGVVATLETGARSQATSANTAAGNETANTTSPDRRRRPSVAHNRSHSTSGAKEGVGNLNPRSLSSNSRKSSVSSAGNERGGGALARSLSVEISGRVLHSLSPSKKHTATKSKQSAPSPAPTNPEKHAVHQVRLDILPPIVFSPSFAQEVDVVESSSSRKGSIESTLPRLKTSLQAQPGASGDSSEGRLNSSPGNEKPPSPSSSKPALSPEKATRELPQKPPSDATTSKPQVPHRGLSKRQKESKRISVRGETAERRASTLNPGKSKHPSQKAMLSKALQKANTAVLLDNAQNYEGAVEAYGDACDLLQQVMIKTTGEEEKRKLQAIRGTYTHRIVELKSLTPQFKAEEKALPARPEANELYDPDDLDNYNVDPETLSLTENEEEEDTIIETATVTRIINDQSYIPEPKESRTLAPSLVPPRRESLLPSAFPGGEQYIPPSPTKQLHQQRPLPKSPIREEMIEINSHLQSSMHVDCIPPPLSMRRAPSPMKADPKQTGLASPTNSSVSSREKDHSRANSTESTSWLDTIDESGGSSAASSVHSRSSSKALRRRRLRAASGATADEFDAALDAAVEAAYDDGYVPVSEVELAETDMISVARRNVAVAKERVREAERETAIQLAKDREKRRLQNAATTSTRARSDSVQDADYLEEEAEEEERLLEEMTRDYMIMDDFEFDLQSKSALPRESDSSGFSGRT</sequence>
<feature type="compositionally biased region" description="Polar residues" evidence="1">
    <location>
        <begin position="600"/>
        <end position="609"/>
    </location>
</feature>
<feature type="compositionally biased region" description="Polar residues" evidence="1">
    <location>
        <begin position="581"/>
        <end position="591"/>
    </location>
</feature>
<evidence type="ECO:0000313" key="4">
    <source>
        <dbReference type="Proteomes" id="UP000750711"/>
    </source>
</evidence>
<dbReference type="PANTHER" id="PTHR37327">
    <property type="entry name" value="CHROMOSOME 1, WHOLE GENOME SHOTGUN SEQUENCE"/>
    <property type="match status" value="1"/>
</dbReference>
<evidence type="ECO:0000313" key="3">
    <source>
        <dbReference type="EMBL" id="KAH0565328.1"/>
    </source>
</evidence>
<dbReference type="Gene3D" id="1.20.58.80">
    <property type="entry name" value="Phosphotransferase system, lactose/cellobiose-type IIA subunit"/>
    <property type="match status" value="1"/>
</dbReference>
<dbReference type="InterPro" id="IPR036181">
    <property type="entry name" value="MIT_dom_sf"/>
</dbReference>
<evidence type="ECO:0000259" key="2">
    <source>
        <dbReference type="Pfam" id="PF04212"/>
    </source>
</evidence>
<feature type="compositionally biased region" description="Low complexity" evidence="1">
    <location>
        <begin position="99"/>
        <end position="114"/>
    </location>
</feature>
<feature type="compositionally biased region" description="Low complexity" evidence="1">
    <location>
        <begin position="1"/>
        <end position="25"/>
    </location>
</feature>
<feature type="compositionally biased region" description="Polar residues" evidence="1">
    <location>
        <begin position="715"/>
        <end position="728"/>
    </location>
</feature>
<keyword evidence="4" id="KW-1185">Reference proteome</keyword>
<dbReference type="InterPro" id="IPR007330">
    <property type="entry name" value="MIT_dom"/>
</dbReference>
<feature type="region of interest" description="Disordered" evidence="1">
    <location>
        <begin position="232"/>
        <end position="356"/>
    </location>
</feature>
<feature type="region of interest" description="Disordered" evidence="1">
    <location>
        <begin position="715"/>
        <end position="738"/>
    </location>
</feature>
<comment type="caution">
    <text evidence="3">The sequence shown here is derived from an EMBL/GenBank/DDBJ whole genome shotgun (WGS) entry which is preliminary data.</text>
</comment>
<feature type="domain" description="MIT" evidence="2">
    <location>
        <begin position="358"/>
        <end position="423"/>
    </location>
</feature>
<feature type="region of interest" description="Disordered" evidence="1">
    <location>
        <begin position="1"/>
        <end position="79"/>
    </location>
</feature>
<feature type="compositionally biased region" description="Polar residues" evidence="1">
    <location>
        <begin position="255"/>
        <end position="272"/>
    </location>
</feature>
<gene>
    <name evidence="3" type="ORF">GP486_001289</name>
</gene>
<feature type="region of interest" description="Disordered" evidence="1">
    <location>
        <begin position="485"/>
        <end position="536"/>
    </location>
</feature>
<reference evidence="3" key="1">
    <citation type="submission" date="2021-03" db="EMBL/GenBank/DDBJ databases">
        <title>Comparative genomics and phylogenomic investigation of the class Geoglossomycetes provide insights into ecological specialization and systematics.</title>
        <authorList>
            <person name="Melie T."/>
            <person name="Pirro S."/>
            <person name="Miller A.N."/>
            <person name="Quandt A."/>
        </authorList>
    </citation>
    <scope>NUCLEOTIDE SEQUENCE</scope>
    <source>
        <strain evidence="3">CAQ_001_2017</strain>
    </source>
</reference>
<name>A0A9P8LHC7_9PEZI</name>
<organism evidence="3 4">
    <name type="scientific">Trichoglossum hirsutum</name>
    <dbReference type="NCBI Taxonomy" id="265104"/>
    <lineage>
        <taxon>Eukaryota</taxon>
        <taxon>Fungi</taxon>
        <taxon>Dikarya</taxon>
        <taxon>Ascomycota</taxon>
        <taxon>Pezizomycotina</taxon>
        <taxon>Geoglossomycetes</taxon>
        <taxon>Geoglossales</taxon>
        <taxon>Geoglossaceae</taxon>
        <taxon>Trichoglossum</taxon>
    </lineage>
</organism>
<feature type="compositionally biased region" description="Low complexity" evidence="1">
    <location>
        <begin position="285"/>
        <end position="294"/>
    </location>
</feature>
<dbReference type="PANTHER" id="PTHR37327:SF1">
    <property type="entry name" value="MICROTUBULE INTERACTING AND TRANSPORT DOMAIN-CONTAINING PROTEIN"/>
    <property type="match status" value="1"/>
</dbReference>
<dbReference type="EMBL" id="JAGHQM010000108">
    <property type="protein sequence ID" value="KAH0565328.1"/>
    <property type="molecule type" value="Genomic_DNA"/>
</dbReference>
<dbReference type="Proteomes" id="UP000750711">
    <property type="component" value="Unassembled WGS sequence"/>
</dbReference>
<feature type="compositionally biased region" description="Basic residues" evidence="1">
    <location>
        <begin position="118"/>
        <end position="129"/>
    </location>
</feature>
<dbReference type="SUPFAM" id="SSF116846">
    <property type="entry name" value="MIT domain"/>
    <property type="match status" value="1"/>
</dbReference>
<feature type="compositionally biased region" description="Low complexity" evidence="1">
    <location>
        <begin position="146"/>
        <end position="158"/>
    </location>
</feature>
<evidence type="ECO:0000256" key="1">
    <source>
        <dbReference type="SAM" id="MobiDB-lite"/>
    </source>
</evidence>
<dbReference type="Pfam" id="PF04212">
    <property type="entry name" value="MIT"/>
    <property type="match status" value="1"/>
</dbReference>
<protein>
    <recommendedName>
        <fullName evidence="2">MIT domain-containing protein</fullName>
    </recommendedName>
</protein>
<feature type="region of interest" description="Disordered" evidence="1">
    <location>
        <begin position="179"/>
        <end position="214"/>
    </location>
</feature>
<feature type="compositionally biased region" description="Low complexity" evidence="1">
    <location>
        <begin position="615"/>
        <end position="631"/>
    </location>
</feature>
<accession>A0A9P8LHC7</accession>